<accession>A0A2T9Z9H1</accession>
<keyword evidence="9" id="KW-1185">Reference proteome</keyword>
<dbReference type="AlphaFoldDB" id="A0A2T9Z9H1"/>
<comment type="caution">
    <text evidence="8">The sequence shown here is derived from an EMBL/GenBank/DDBJ whole genome shotgun (WGS) entry which is preliminary data.</text>
</comment>
<feature type="transmembrane region" description="Helical" evidence="7">
    <location>
        <begin position="191"/>
        <end position="209"/>
    </location>
</feature>
<evidence type="ECO:0000256" key="4">
    <source>
        <dbReference type="ARBA" id="ARBA00022729"/>
    </source>
</evidence>
<keyword evidence="5 7" id="KW-1133">Transmembrane helix</keyword>
<comment type="subcellular location">
    <subcellularLocation>
        <location evidence="1">Endomembrane system</location>
        <topology evidence="1">Multi-pass membrane protein</topology>
    </subcellularLocation>
    <subcellularLocation>
        <location evidence="7">Endoplasmic reticulum membrane</location>
        <topology evidence="7">Multi-pass membrane protein</topology>
    </subcellularLocation>
</comment>
<dbReference type="Proteomes" id="UP000245609">
    <property type="component" value="Unassembled WGS sequence"/>
</dbReference>
<evidence type="ECO:0000256" key="6">
    <source>
        <dbReference type="ARBA" id="ARBA00023136"/>
    </source>
</evidence>
<dbReference type="GO" id="GO:0016788">
    <property type="term" value="F:hydrolase activity, acting on ester bonds"/>
    <property type="evidence" value="ECO:0007669"/>
    <property type="project" value="TreeGrafter"/>
</dbReference>
<proteinExistence type="inferred from homology"/>
<comment type="similarity">
    <text evidence="7">Belongs to the PGAP3 family.</text>
</comment>
<dbReference type="STRING" id="133381.A0A2T9Z9H1"/>
<dbReference type="EMBL" id="MBFS01001263">
    <property type="protein sequence ID" value="PVV01234.1"/>
    <property type="molecule type" value="Genomic_DNA"/>
</dbReference>
<dbReference type="OrthoDB" id="419770at2759"/>
<protein>
    <recommendedName>
        <fullName evidence="7">Post-GPI attachment to proteins factor 3</fullName>
    </recommendedName>
</protein>
<keyword evidence="4 7" id="KW-0732">Signal</keyword>
<reference evidence="8 9" key="1">
    <citation type="journal article" date="2018" name="MBio">
        <title>Comparative Genomics Reveals the Core Gene Toolbox for the Fungus-Insect Symbiosis.</title>
        <authorList>
            <person name="Wang Y."/>
            <person name="Stata M."/>
            <person name="Wang W."/>
            <person name="Stajich J.E."/>
            <person name="White M.M."/>
            <person name="Moncalvo J.M."/>
        </authorList>
    </citation>
    <scope>NUCLEOTIDE SEQUENCE [LARGE SCALE GENOMIC DNA]</scope>
    <source>
        <strain evidence="8 9">SC-DP-2</strain>
    </source>
</reference>
<dbReference type="GO" id="GO:0005789">
    <property type="term" value="C:endoplasmic reticulum membrane"/>
    <property type="evidence" value="ECO:0007669"/>
    <property type="project" value="UniProtKB-SubCell"/>
</dbReference>
<dbReference type="GO" id="GO:0006506">
    <property type="term" value="P:GPI anchor biosynthetic process"/>
    <property type="evidence" value="ECO:0007669"/>
    <property type="project" value="UniProtKB-KW"/>
</dbReference>
<evidence type="ECO:0000313" key="9">
    <source>
        <dbReference type="Proteomes" id="UP000245609"/>
    </source>
</evidence>
<evidence type="ECO:0000256" key="1">
    <source>
        <dbReference type="ARBA" id="ARBA00004127"/>
    </source>
</evidence>
<keyword evidence="3 7" id="KW-0812">Transmembrane</keyword>
<dbReference type="PANTHER" id="PTHR13148:SF0">
    <property type="entry name" value="POST-GPI ATTACHMENT TO PROTEINS FACTOR 3"/>
    <property type="match status" value="1"/>
</dbReference>
<feature type="transmembrane region" description="Helical" evidence="7">
    <location>
        <begin position="221"/>
        <end position="243"/>
    </location>
</feature>
<keyword evidence="6 7" id="KW-0472">Membrane</keyword>
<evidence type="ECO:0000256" key="2">
    <source>
        <dbReference type="ARBA" id="ARBA00022502"/>
    </source>
</evidence>
<name>A0A2T9Z9H1_9FUNG</name>
<evidence type="ECO:0000256" key="3">
    <source>
        <dbReference type="ARBA" id="ARBA00022692"/>
    </source>
</evidence>
<comment type="function">
    <text evidence="7">Involved in the lipid remodeling steps of GPI-anchor maturation.</text>
</comment>
<evidence type="ECO:0000313" key="8">
    <source>
        <dbReference type="EMBL" id="PVV01234.1"/>
    </source>
</evidence>
<organism evidence="8 9">
    <name type="scientific">Smittium megazygosporum</name>
    <dbReference type="NCBI Taxonomy" id="133381"/>
    <lineage>
        <taxon>Eukaryota</taxon>
        <taxon>Fungi</taxon>
        <taxon>Fungi incertae sedis</taxon>
        <taxon>Zoopagomycota</taxon>
        <taxon>Kickxellomycotina</taxon>
        <taxon>Harpellomycetes</taxon>
        <taxon>Harpellales</taxon>
        <taxon>Legeriomycetaceae</taxon>
        <taxon>Smittium</taxon>
    </lineage>
</organism>
<feature type="transmembrane region" description="Helical" evidence="7">
    <location>
        <begin position="281"/>
        <end position="300"/>
    </location>
</feature>
<keyword evidence="2 7" id="KW-0337">GPI-anchor biosynthesis</keyword>
<feature type="transmembrane region" description="Helical" evidence="7">
    <location>
        <begin position="165"/>
        <end position="184"/>
    </location>
</feature>
<feature type="transmembrane region" description="Helical" evidence="7">
    <location>
        <begin position="133"/>
        <end position="153"/>
    </location>
</feature>
<dbReference type="PANTHER" id="PTHR13148">
    <property type="entry name" value="PER1-RELATED"/>
    <property type="match status" value="1"/>
</dbReference>
<feature type="signal peptide" evidence="7">
    <location>
        <begin position="1"/>
        <end position="21"/>
    </location>
</feature>
<keyword evidence="7" id="KW-0256">Endoplasmic reticulum</keyword>
<evidence type="ECO:0000256" key="5">
    <source>
        <dbReference type="ARBA" id="ARBA00022989"/>
    </source>
</evidence>
<evidence type="ECO:0000256" key="7">
    <source>
        <dbReference type="RuleBase" id="RU365066"/>
    </source>
</evidence>
<dbReference type="InterPro" id="IPR007217">
    <property type="entry name" value="Per1-like"/>
</dbReference>
<feature type="chain" id="PRO_5016481123" description="Post-GPI attachment to proteins factor 3" evidence="7">
    <location>
        <begin position="22"/>
        <end position="313"/>
    </location>
</feature>
<feature type="transmembrane region" description="Helical" evidence="7">
    <location>
        <begin position="250"/>
        <end position="269"/>
    </location>
</feature>
<comment type="caution">
    <text evidence="7">Lacks conserved residue(s) required for the propagation of feature annotation.</text>
</comment>
<sequence>MRKPALKLILLLSFLITCTFASSGDRQPQFQSCLSNCIQKDCVENPIKLPLSLRLTLWSCEDNCKYTCQRAITVEAQKIGNKIHQYYGKWPFKRFLGLQEPASVLFSMWNGYYHLINWKLIDKRVGRENPAYFWLKLYVVIGVWTWVWSSIFHSRDYIFTERMDYFSAALLVLYVLFIPVAYLLRNKSRSAIKLLANLLMTLYLLHVFYLQFVKFDYSYNMIANALLGVAANVAWFIVAFKLAKSNYKEYYVPIVLMICTDLAFSLEAFDFPPILDTFDAHSLWHAATIPITCYWYRWLIETFSKTHQFKKGM</sequence>
<dbReference type="Pfam" id="PF04080">
    <property type="entry name" value="Per1"/>
    <property type="match status" value="1"/>
</dbReference>
<gene>
    <name evidence="8" type="ORF">BB560_004357</name>
</gene>